<dbReference type="InterPro" id="IPR013976">
    <property type="entry name" value="HDOD"/>
</dbReference>
<dbReference type="SUPFAM" id="SSF109604">
    <property type="entry name" value="HD-domain/PDEase-like"/>
    <property type="match status" value="1"/>
</dbReference>
<dbReference type="RefSeq" id="WP_116606923.1">
    <property type="nucleotide sequence ID" value="NZ_JAVDXT010000005.1"/>
</dbReference>
<dbReference type="Proteomes" id="UP001180487">
    <property type="component" value="Unassembled WGS sequence"/>
</dbReference>
<dbReference type="Pfam" id="PF08668">
    <property type="entry name" value="HDOD"/>
    <property type="match status" value="1"/>
</dbReference>
<dbReference type="EMBL" id="JAVDXT010000005">
    <property type="protein sequence ID" value="MDR7379575.1"/>
    <property type="molecule type" value="Genomic_DNA"/>
</dbReference>
<reference evidence="2 3" key="1">
    <citation type="submission" date="2023-07" db="EMBL/GenBank/DDBJ databases">
        <title>Sorghum-associated microbial communities from plants grown in Nebraska, USA.</title>
        <authorList>
            <person name="Schachtman D."/>
        </authorList>
    </citation>
    <scope>NUCLEOTIDE SEQUENCE [LARGE SCALE GENOMIC DNA]</scope>
    <source>
        <strain evidence="2 3">BE313</strain>
    </source>
</reference>
<comment type="caution">
    <text evidence="2">The sequence shown here is derived from an EMBL/GenBank/DDBJ whole genome shotgun (WGS) entry which is preliminary data.</text>
</comment>
<organism evidence="2 3">
    <name type="scientific">Rhodoferax ferrireducens</name>
    <dbReference type="NCBI Taxonomy" id="192843"/>
    <lineage>
        <taxon>Bacteria</taxon>
        <taxon>Pseudomonadati</taxon>
        <taxon>Pseudomonadota</taxon>
        <taxon>Betaproteobacteria</taxon>
        <taxon>Burkholderiales</taxon>
        <taxon>Comamonadaceae</taxon>
        <taxon>Rhodoferax</taxon>
    </lineage>
</organism>
<feature type="domain" description="HDOD" evidence="1">
    <location>
        <begin position="205"/>
        <end position="389"/>
    </location>
</feature>
<gene>
    <name evidence="2" type="ORF">J2X19_004271</name>
</gene>
<accession>A0ABU2CE10</accession>
<name>A0ABU2CE10_9BURK</name>
<dbReference type="PANTHER" id="PTHR33525:SF4">
    <property type="entry name" value="CYCLIC DI-GMP PHOSPHODIESTERASE CDGJ"/>
    <property type="match status" value="1"/>
</dbReference>
<evidence type="ECO:0000313" key="3">
    <source>
        <dbReference type="Proteomes" id="UP001180487"/>
    </source>
</evidence>
<evidence type="ECO:0000313" key="2">
    <source>
        <dbReference type="EMBL" id="MDR7379575.1"/>
    </source>
</evidence>
<dbReference type="PROSITE" id="PS51833">
    <property type="entry name" value="HDOD"/>
    <property type="match status" value="1"/>
</dbReference>
<sequence>MAQTILGSVTLGYRPIWNRHRALAAVQLCITAPPDAALDAAHLLAILQEQDSPHSPPLLLSVTSSPQLLRDLLDHAPPSRHWIEVRNDWMHSHAMPQRVQRAHRRGLRLVWRGEAEQRPDPEVAACFFTQVLRLGPQDALAALQAAARQRAGSKQPEPSPVLAGCIYEGVASRLLMEHCLDQRNATGLLGWPDEDILHALQHKATAPDHQAMLQLVRAIDDDLAVERIEALLGEEPILTYRFLAYANSAAVGLRNGIESLRHGLMMLGYTELRRWLSAQLAQSSRDANLRPVKAAMVVRARLMENLMDAGAEHELAREIYLCGLFSQIDVLMGEPLGSALHRVPLSSRIYNATVRNSGPYAPLLEIASAMESDNNHAAMRHLCHEHGMGLEEVNRALLRTLAALKADK</sequence>
<dbReference type="Gene3D" id="1.10.3210.10">
    <property type="entry name" value="Hypothetical protein af1432"/>
    <property type="match status" value="1"/>
</dbReference>
<evidence type="ECO:0000259" key="1">
    <source>
        <dbReference type="PROSITE" id="PS51833"/>
    </source>
</evidence>
<protein>
    <recommendedName>
        <fullName evidence="1">HDOD domain-containing protein</fullName>
    </recommendedName>
</protein>
<proteinExistence type="predicted"/>
<dbReference type="PANTHER" id="PTHR33525">
    <property type="match status" value="1"/>
</dbReference>
<dbReference type="InterPro" id="IPR052340">
    <property type="entry name" value="RNase_Y/CdgJ"/>
</dbReference>
<keyword evidence="3" id="KW-1185">Reference proteome</keyword>